<reference evidence="2 3" key="1">
    <citation type="submission" date="2024-01" db="EMBL/GenBank/DDBJ databases">
        <authorList>
            <consortium name="Genoscope - CEA"/>
            <person name="William W."/>
        </authorList>
    </citation>
    <scope>NUCLEOTIDE SEQUENCE [LARGE SCALE GENOMIC DNA]</scope>
    <source>
        <strain evidence="2 3">29B2s-10</strain>
    </source>
</reference>
<evidence type="ECO:0000256" key="1">
    <source>
        <dbReference type="SAM" id="MobiDB-lite"/>
    </source>
</evidence>
<keyword evidence="3" id="KW-1185">Reference proteome</keyword>
<evidence type="ECO:0000313" key="3">
    <source>
        <dbReference type="Proteomes" id="UP001497600"/>
    </source>
</evidence>
<evidence type="ECO:0000313" key="2">
    <source>
        <dbReference type="EMBL" id="CAK7896472.1"/>
    </source>
</evidence>
<dbReference type="Proteomes" id="UP001497600">
    <property type="component" value="Chromosome B"/>
</dbReference>
<feature type="compositionally biased region" description="Basic and acidic residues" evidence="1">
    <location>
        <begin position="1"/>
        <end position="17"/>
    </location>
</feature>
<accession>A0ABP0E7B2</accession>
<gene>
    <name evidence="2" type="ORF">CAAN4_B05248</name>
</gene>
<organism evidence="2 3">
    <name type="scientific">[Candida] anglica</name>
    <dbReference type="NCBI Taxonomy" id="148631"/>
    <lineage>
        <taxon>Eukaryota</taxon>
        <taxon>Fungi</taxon>
        <taxon>Dikarya</taxon>
        <taxon>Ascomycota</taxon>
        <taxon>Saccharomycotina</taxon>
        <taxon>Pichiomycetes</taxon>
        <taxon>Debaryomycetaceae</taxon>
        <taxon>Kurtzmaniella</taxon>
    </lineage>
</organism>
<proteinExistence type="predicted"/>
<dbReference type="EMBL" id="OZ004254">
    <property type="protein sequence ID" value="CAK7896472.1"/>
    <property type="molecule type" value="Genomic_DNA"/>
</dbReference>
<protein>
    <submittedName>
        <fullName evidence="2">Uncharacterized protein</fullName>
    </submittedName>
</protein>
<feature type="region of interest" description="Disordered" evidence="1">
    <location>
        <begin position="1"/>
        <end position="20"/>
    </location>
</feature>
<name>A0ABP0E7B2_9ASCO</name>
<sequence>MSDSLPHSDGHNAERQSEPQTVESINDLILQELAVQLRNLLRLKNDIMDQKYKLQRSNSFYTTLYEQATLKNRIIEGIKDRNRDPHIIKLSRSFWMSYFYETKLIGELKYDYYTSKHYYITSQSFSNQCEHQNIFNGHIKRELEFLLRRWKKSHNGNLNDELYTVQLQYFINILNDLKTNTLYQSQCYKELLLDFQNSTAELESYYLKITLKLENQVNNQAEAIKSIEVELDNLQQIYDPVQKYCDIILKLEALSRSQSEKIREISVESEAQSRKLVLYYMSCQLKHRAWNRDQCNRYVSLVSRIRTKVDS</sequence>